<keyword evidence="9" id="KW-1185">Reference proteome</keyword>
<feature type="domain" description="Helicase C-terminal" evidence="7">
    <location>
        <begin position="1"/>
        <end position="110"/>
    </location>
</feature>
<evidence type="ECO:0000256" key="6">
    <source>
        <dbReference type="SAM" id="Coils"/>
    </source>
</evidence>
<dbReference type="Pfam" id="PF08148">
    <property type="entry name" value="DSHCT"/>
    <property type="match status" value="1"/>
</dbReference>
<gene>
    <name evidence="8" type="ORF">J437_LFUL012105</name>
</gene>
<comment type="caution">
    <text evidence="8">The sequence shown here is derived from an EMBL/GenBank/DDBJ whole genome shotgun (WGS) entry which is preliminary data.</text>
</comment>
<dbReference type="InterPro" id="IPR027417">
    <property type="entry name" value="P-loop_NTPase"/>
</dbReference>
<keyword evidence="1" id="KW-0547">Nucleotide-binding</keyword>
<dbReference type="Gene3D" id="3.40.50.300">
    <property type="entry name" value="P-loop containing nucleotide triphosphate hydrolases"/>
    <property type="match status" value="1"/>
</dbReference>
<evidence type="ECO:0000313" key="8">
    <source>
        <dbReference type="EMBL" id="KAG8232459.1"/>
    </source>
</evidence>
<dbReference type="OrthoDB" id="64767at2759"/>
<evidence type="ECO:0000313" key="9">
    <source>
        <dbReference type="Proteomes" id="UP000792457"/>
    </source>
</evidence>
<evidence type="ECO:0000256" key="3">
    <source>
        <dbReference type="ARBA" id="ARBA00022806"/>
    </source>
</evidence>
<keyword evidence="3" id="KW-0347">Helicase</keyword>
<dbReference type="GO" id="GO:0070478">
    <property type="term" value="P:nuclear-transcribed mRNA catabolic process, 3'-5' exonucleolytic nonsense-mediated decay"/>
    <property type="evidence" value="ECO:0007669"/>
    <property type="project" value="TreeGrafter"/>
</dbReference>
<dbReference type="SMART" id="SM01142">
    <property type="entry name" value="DSHCT"/>
    <property type="match status" value="1"/>
</dbReference>
<proteinExistence type="predicted"/>
<dbReference type="Pfam" id="PF00271">
    <property type="entry name" value="Helicase_C"/>
    <property type="match status" value="1"/>
</dbReference>
<dbReference type="PANTHER" id="PTHR12131">
    <property type="entry name" value="ATP-DEPENDENT RNA AND DNA HELICASE"/>
    <property type="match status" value="1"/>
</dbReference>
<dbReference type="GO" id="GO:0005524">
    <property type="term" value="F:ATP binding"/>
    <property type="evidence" value="ECO:0007669"/>
    <property type="project" value="UniProtKB-KW"/>
</dbReference>
<evidence type="ECO:0000256" key="4">
    <source>
        <dbReference type="ARBA" id="ARBA00022840"/>
    </source>
</evidence>
<protein>
    <recommendedName>
        <fullName evidence="7">Helicase C-terminal domain-containing protein</fullName>
    </recommendedName>
</protein>
<name>A0A8K0P6B1_LADFU</name>
<dbReference type="GO" id="GO:0016787">
    <property type="term" value="F:hydrolase activity"/>
    <property type="evidence" value="ECO:0007669"/>
    <property type="project" value="UniProtKB-KW"/>
</dbReference>
<comment type="catalytic activity">
    <reaction evidence="5">
        <text>ATP + H2O = ADP + phosphate + H(+)</text>
        <dbReference type="Rhea" id="RHEA:13065"/>
        <dbReference type="ChEBI" id="CHEBI:15377"/>
        <dbReference type="ChEBI" id="CHEBI:15378"/>
        <dbReference type="ChEBI" id="CHEBI:30616"/>
        <dbReference type="ChEBI" id="CHEBI:43474"/>
        <dbReference type="ChEBI" id="CHEBI:456216"/>
        <dbReference type="EC" id="3.6.4.13"/>
    </reaction>
</comment>
<keyword evidence="4" id="KW-0067">ATP-binding</keyword>
<dbReference type="Proteomes" id="UP000792457">
    <property type="component" value="Unassembled WGS sequence"/>
</dbReference>
<dbReference type="EMBL" id="KZ308620">
    <property type="protein sequence ID" value="KAG8232459.1"/>
    <property type="molecule type" value="Genomic_DNA"/>
</dbReference>
<keyword evidence="2" id="KW-0378">Hydrolase</keyword>
<evidence type="ECO:0000256" key="1">
    <source>
        <dbReference type="ARBA" id="ARBA00022741"/>
    </source>
</evidence>
<dbReference type="InterPro" id="IPR025696">
    <property type="entry name" value="Beta-barrel_MTR4"/>
</dbReference>
<accession>A0A8K0P6B1</accession>
<dbReference type="SUPFAM" id="SSF52540">
    <property type="entry name" value="P-loop containing nucleoside triphosphate hydrolases"/>
    <property type="match status" value="1"/>
</dbReference>
<evidence type="ECO:0000256" key="2">
    <source>
        <dbReference type="ARBA" id="ARBA00022801"/>
    </source>
</evidence>
<dbReference type="Pfam" id="PF13234">
    <property type="entry name" value="MTR4_beta-barrel"/>
    <property type="match status" value="1"/>
</dbReference>
<dbReference type="PANTHER" id="PTHR12131:SF1">
    <property type="entry name" value="ATP-DEPENDENT RNA HELICASE SUPV3L1, MITOCHONDRIAL-RELATED"/>
    <property type="match status" value="1"/>
</dbReference>
<dbReference type="InterPro" id="IPR012961">
    <property type="entry name" value="Ski2/MTR4_C"/>
</dbReference>
<reference evidence="8" key="1">
    <citation type="submission" date="2013-04" db="EMBL/GenBank/DDBJ databases">
        <authorList>
            <person name="Qu J."/>
            <person name="Murali S.C."/>
            <person name="Bandaranaike D."/>
            <person name="Bellair M."/>
            <person name="Blankenburg K."/>
            <person name="Chao H."/>
            <person name="Dinh H."/>
            <person name="Doddapaneni H."/>
            <person name="Downs B."/>
            <person name="Dugan-Rocha S."/>
            <person name="Elkadiri S."/>
            <person name="Gnanaolivu R.D."/>
            <person name="Hernandez B."/>
            <person name="Javaid M."/>
            <person name="Jayaseelan J.C."/>
            <person name="Lee S."/>
            <person name="Li M."/>
            <person name="Ming W."/>
            <person name="Munidasa M."/>
            <person name="Muniz J."/>
            <person name="Nguyen L."/>
            <person name="Ongeri F."/>
            <person name="Osuji N."/>
            <person name="Pu L.-L."/>
            <person name="Puazo M."/>
            <person name="Qu C."/>
            <person name="Quiroz J."/>
            <person name="Raj R."/>
            <person name="Weissenberger G."/>
            <person name="Xin Y."/>
            <person name="Zou X."/>
            <person name="Han Y."/>
            <person name="Richards S."/>
            <person name="Worley K."/>
            <person name="Muzny D."/>
            <person name="Gibbs R."/>
        </authorList>
    </citation>
    <scope>NUCLEOTIDE SEQUENCE</scope>
    <source>
        <strain evidence="8">Sampled in the wild</strain>
    </source>
</reference>
<feature type="non-terminal residue" evidence="8">
    <location>
        <position position="1"/>
    </location>
</feature>
<dbReference type="InterPro" id="IPR001650">
    <property type="entry name" value="Helicase_C-like"/>
</dbReference>
<sequence>MILKLTRYIPHKVLFATETFAMGVNMPARTVVFESHTKYDGMQTRPLLAAEYIQMAGRAGRRELDKTGTVIILTKKGVPDLDILKGMMLGKPTPLSSKFRLTYSMILNLMKQKGVSITVEQMMSMSFREAWHREQEEEVKSKLPEIESQLRAVMEAEQAERQSMEDVKVESAEVLSKMEDFYSTASKMLEEWNYEMPTILKTPQALKVMVPGRLVVLNRGAGRQRLAVILKNEINSSSAARASKPFYVLHLLDEGNLPEDDSEINLESTQIKRPVEPAKKSKESIENEEQEEHWNKLMSLAFPKVILPEESALMHGQHTLLWVRPGDVLHIVDKVIKLEVDRVIADWDKRQIPRFRYDPPGPSCANVVKELTQLTLDMLNAWHTVPLINPTTDLGINDMKLFQLMQPLVAFRKCLDKFDFTKTLRFEDQFKGLFRRKWLEEKKLKLEYMKSHESLSLYPEYCSRVRVLRELQYIDSNNHVEMKGRAACQMSSNNQELILTEIIFRHVFNSMEPTEMAALLSSLIFQAKTNIEPVLTKTLEEGKKTIENIEKEVNQVQRQCGLEQAEMMNDSKLNFGLVEVVYEWALNK</sequence>
<keyword evidence="6" id="KW-0175">Coiled coil</keyword>
<evidence type="ECO:0000256" key="5">
    <source>
        <dbReference type="ARBA" id="ARBA00047984"/>
    </source>
</evidence>
<reference evidence="8" key="2">
    <citation type="submission" date="2017-10" db="EMBL/GenBank/DDBJ databases">
        <title>Ladona fulva Genome sequencing and assembly.</title>
        <authorList>
            <person name="Murali S."/>
            <person name="Richards S."/>
            <person name="Bandaranaike D."/>
            <person name="Bellair M."/>
            <person name="Blankenburg K."/>
            <person name="Chao H."/>
            <person name="Dinh H."/>
            <person name="Doddapaneni H."/>
            <person name="Dugan-Rocha S."/>
            <person name="Elkadiri S."/>
            <person name="Gnanaolivu R."/>
            <person name="Hernandez B."/>
            <person name="Skinner E."/>
            <person name="Javaid M."/>
            <person name="Lee S."/>
            <person name="Li M."/>
            <person name="Ming W."/>
            <person name="Munidasa M."/>
            <person name="Muniz J."/>
            <person name="Nguyen L."/>
            <person name="Hughes D."/>
            <person name="Osuji N."/>
            <person name="Pu L.-L."/>
            <person name="Puazo M."/>
            <person name="Qu C."/>
            <person name="Quiroz J."/>
            <person name="Raj R."/>
            <person name="Weissenberger G."/>
            <person name="Xin Y."/>
            <person name="Zou X."/>
            <person name="Han Y."/>
            <person name="Worley K."/>
            <person name="Muzny D."/>
            <person name="Gibbs R."/>
        </authorList>
    </citation>
    <scope>NUCLEOTIDE SEQUENCE</scope>
    <source>
        <strain evidence="8">Sampled in the wild</strain>
    </source>
</reference>
<dbReference type="GO" id="GO:0003724">
    <property type="term" value="F:RNA helicase activity"/>
    <property type="evidence" value="ECO:0007669"/>
    <property type="project" value="UniProtKB-EC"/>
</dbReference>
<dbReference type="AlphaFoldDB" id="A0A8K0P6B1"/>
<dbReference type="GO" id="GO:0055087">
    <property type="term" value="C:Ski complex"/>
    <property type="evidence" value="ECO:0007669"/>
    <property type="project" value="TreeGrafter"/>
</dbReference>
<organism evidence="8 9">
    <name type="scientific">Ladona fulva</name>
    <name type="common">Scarce chaser dragonfly</name>
    <name type="synonym">Libellula fulva</name>
    <dbReference type="NCBI Taxonomy" id="123851"/>
    <lineage>
        <taxon>Eukaryota</taxon>
        <taxon>Metazoa</taxon>
        <taxon>Ecdysozoa</taxon>
        <taxon>Arthropoda</taxon>
        <taxon>Hexapoda</taxon>
        <taxon>Insecta</taxon>
        <taxon>Pterygota</taxon>
        <taxon>Palaeoptera</taxon>
        <taxon>Odonata</taxon>
        <taxon>Epiprocta</taxon>
        <taxon>Anisoptera</taxon>
        <taxon>Libelluloidea</taxon>
        <taxon>Libellulidae</taxon>
        <taxon>Ladona</taxon>
    </lineage>
</organism>
<evidence type="ECO:0000259" key="7">
    <source>
        <dbReference type="PROSITE" id="PS51194"/>
    </source>
</evidence>
<dbReference type="InterPro" id="IPR050699">
    <property type="entry name" value="RNA-DNA_Helicase"/>
</dbReference>
<dbReference type="PROSITE" id="PS51194">
    <property type="entry name" value="HELICASE_CTER"/>
    <property type="match status" value="1"/>
</dbReference>
<dbReference type="Gene3D" id="1.10.3380.30">
    <property type="match status" value="1"/>
</dbReference>
<feature type="coiled-coil region" evidence="6">
    <location>
        <begin position="539"/>
        <end position="566"/>
    </location>
</feature>